<protein>
    <recommendedName>
        <fullName evidence="2">SUEL-type lectin domain-containing protein</fullName>
    </recommendedName>
</protein>
<proteinExistence type="predicted"/>
<evidence type="ECO:0000313" key="5">
    <source>
        <dbReference type="Proteomes" id="UP000014760"/>
    </source>
</evidence>
<evidence type="ECO:0000313" key="4">
    <source>
        <dbReference type="EnsemblMetazoa" id="CapteP220546"/>
    </source>
</evidence>
<keyword evidence="5" id="KW-1185">Reference proteome</keyword>
<dbReference type="EMBL" id="AMQN01009570">
    <property type="status" value="NOT_ANNOTATED_CDS"/>
    <property type="molecule type" value="Genomic_DNA"/>
</dbReference>
<dbReference type="PANTHER" id="PTHR46780">
    <property type="entry name" value="PROTEIN EVA-1"/>
    <property type="match status" value="1"/>
</dbReference>
<dbReference type="InterPro" id="IPR000922">
    <property type="entry name" value="Lectin_gal-bd_dom"/>
</dbReference>
<dbReference type="EnsemblMetazoa" id="CapteT220546">
    <property type="protein sequence ID" value="CapteP220546"/>
    <property type="gene ID" value="CapteG220546"/>
</dbReference>
<dbReference type="EMBL" id="KB305732">
    <property type="protein sequence ID" value="ELU00788.1"/>
    <property type="molecule type" value="Genomic_DNA"/>
</dbReference>
<dbReference type="SUPFAM" id="SSF49854">
    <property type="entry name" value="Spermadhesin, CUB domain"/>
    <property type="match status" value="1"/>
</dbReference>
<dbReference type="AlphaFoldDB" id="R7UAE4"/>
<evidence type="ECO:0000313" key="3">
    <source>
        <dbReference type="EMBL" id="ELU00788.1"/>
    </source>
</evidence>
<feature type="transmembrane region" description="Helical" evidence="1">
    <location>
        <begin position="322"/>
        <end position="348"/>
    </location>
</feature>
<evidence type="ECO:0000259" key="2">
    <source>
        <dbReference type="PROSITE" id="PS50228"/>
    </source>
</evidence>
<name>R7UAE4_CAPTE</name>
<dbReference type="GO" id="GO:0030246">
    <property type="term" value="F:carbohydrate binding"/>
    <property type="evidence" value="ECO:0007669"/>
    <property type="project" value="InterPro"/>
</dbReference>
<feature type="domain" description="SUEL-type lectin" evidence="2">
    <location>
        <begin position="37"/>
        <end position="124"/>
    </location>
</feature>
<dbReference type="Proteomes" id="UP000014760">
    <property type="component" value="Unassembled WGS sequence"/>
</dbReference>
<dbReference type="InterPro" id="IPR035914">
    <property type="entry name" value="Sperma_CUB_dom_sf"/>
</dbReference>
<dbReference type="CDD" id="cd22823">
    <property type="entry name" value="Gal_Rha_Lectin"/>
    <property type="match status" value="1"/>
</dbReference>
<organism evidence="3">
    <name type="scientific">Capitella teleta</name>
    <name type="common">Polychaete worm</name>
    <dbReference type="NCBI Taxonomy" id="283909"/>
    <lineage>
        <taxon>Eukaryota</taxon>
        <taxon>Metazoa</taxon>
        <taxon>Spiralia</taxon>
        <taxon>Lophotrochozoa</taxon>
        <taxon>Annelida</taxon>
        <taxon>Polychaeta</taxon>
        <taxon>Sedentaria</taxon>
        <taxon>Scolecida</taxon>
        <taxon>Capitellidae</taxon>
        <taxon>Capitella</taxon>
    </lineage>
</organism>
<dbReference type="Gene3D" id="2.60.120.290">
    <property type="entry name" value="Spermadhesin, CUB domain"/>
    <property type="match status" value="1"/>
</dbReference>
<evidence type="ECO:0000256" key="1">
    <source>
        <dbReference type="SAM" id="Phobius"/>
    </source>
</evidence>
<keyword evidence="1" id="KW-1133">Transmembrane helix</keyword>
<keyword evidence="1" id="KW-0472">Membrane</keyword>
<dbReference type="InterPro" id="IPR043159">
    <property type="entry name" value="Lectin_gal-bd_sf"/>
</dbReference>
<accession>R7UAE4</accession>
<dbReference type="Pfam" id="PF02140">
    <property type="entry name" value="SUEL_Lectin"/>
    <property type="match status" value="1"/>
</dbReference>
<dbReference type="OrthoDB" id="5979008at2759"/>
<dbReference type="HOGENOM" id="CLU_029488_4_0_1"/>
<reference evidence="3 5" key="2">
    <citation type="journal article" date="2013" name="Nature">
        <title>Insights into bilaterian evolution from three spiralian genomes.</title>
        <authorList>
            <person name="Simakov O."/>
            <person name="Marletaz F."/>
            <person name="Cho S.J."/>
            <person name="Edsinger-Gonzales E."/>
            <person name="Havlak P."/>
            <person name="Hellsten U."/>
            <person name="Kuo D.H."/>
            <person name="Larsson T."/>
            <person name="Lv J."/>
            <person name="Arendt D."/>
            <person name="Savage R."/>
            <person name="Osoegawa K."/>
            <person name="de Jong P."/>
            <person name="Grimwood J."/>
            <person name="Chapman J.A."/>
            <person name="Shapiro H."/>
            <person name="Aerts A."/>
            <person name="Otillar R.P."/>
            <person name="Terry A.Y."/>
            <person name="Boore J.L."/>
            <person name="Grigoriev I.V."/>
            <person name="Lindberg D.R."/>
            <person name="Seaver E.C."/>
            <person name="Weisblat D.A."/>
            <person name="Putnam N.H."/>
            <person name="Rokhsar D.S."/>
        </authorList>
    </citation>
    <scope>NUCLEOTIDE SEQUENCE</scope>
    <source>
        <strain evidence="3 5">I ESC-2004</strain>
    </source>
</reference>
<gene>
    <name evidence="3" type="ORF">CAPTEDRAFT_220546</name>
</gene>
<dbReference type="Gene3D" id="2.60.120.740">
    <property type="match status" value="1"/>
</dbReference>
<reference evidence="5" key="1">
    <citation type="submission" date="2012-12" db="EMBL/GenBank/DDBJ databases">
        <authorList>
            <person name="Hellsten U."/>
            <person name="Grimwood J."/>
            <person name="Chapman J.A."/>
            <person name="Shapiro H."/>
            <person name="Aerts A."/>
            <person name="Otillar R.P."/>
            <person name="Terry A.Y."/>
            <person name="Boore J.L."/>
            <person name="Simakov O."/>
            <person name="Marletaz F."/>
            <person name="Cho S.-J."/>
            <person name="Edsinger-Gonzales E."/>
            <person name="Havlak P."/>
            <person name="Kuo D.-H."/>
            <person name="Larsson T."/>
            <person name="Lv J."/>
            <person name="Arendt D."/>
            <person name="Savage R."/>
            <person name="Osoegawa K."/>
            <person name="de Jong P."/>
            <person name="Lindberg D.R."/>
            <person name="Seaver E.C."/>
            <person name="Weisblat D.A."/>
            <person name="Putnam N.H."/>
            <person name="Grigoriev I.V."/>
            <person name="Rokhsar D.S."/>
        </authorList>
    </citation>
    <scope>NUCLEOTIDE SEQUENCE</scope>
    <source>
        <strain evidence="5">I ESC-2004</strain>
    </source>
</reference>
<reference evidence="4" key="3">
    <citation type="submission" date="2015-06" db="UniProtKB">
        <authorList>
            <consortium name="EnsemblMetazoa"/>
        </authorList>
    </citation>
    <scope>IDENTIFICATION</scope>
</reference>
<keyword evidence="1" id="KW-0812">Transmembrane</keyword>
<sequence length="513" mass="57198">MSMETHWRWRSRQMIFSEVVEFHVIYSFPDPTLLREVCQPETFIAKCDDQSVIVMETAFYGRMKEGRCLTDEFGNLGCKHDVIKEMDAFCSGKRSCEVKVDDSSFPSAICHKQLKSYLLAIETVDESCDQREIHVSTGSAEGFISSLVAEESSCGKNDLRPWIITVDKGQQINVTLYDFSPNASLAPDHFPQVCKVYATIRETEDSRSSATTVCGYMGRITPMYLSATNQIQIRLMSSASGNKPKYLLRYNTVGCATPVQYAGMRVDRTADMAVVKCLGSDSTWRMTCDKGKWVGNAPVNCTKEGLALATQHMDQDLSAVPYALSISIIVAIALIVSCLIFVIGVVCIRRRIQRHAPNAACEHPSAIPDYYDVPPLKEQKMMGTPSNGRENEYATMRLLRAACFNRDGTRRPSQQDCCTIAYDTRGIAPSEHTYESPELIRRMDSAMEGSTTSPHYFDLSTANGHVTPQYFDIDLPTTFQLHSSIEAGRPDTCVAPAHSSFVAAHRQSNKYSL</sequence>
<dbReference type="OMA" id="CRIYATI"/>
<dbReference type="PROSITE" id="PS50228">
    <property type="entry name" value="SUEL_LECTIN"/>
    <property type="match status" value="1"/>
</dbReference>